<dbReference type="PANTHER" id="PTHR10380:SF235">
    <property type="entry name" value="CUTICULAR PROTEIN 73D, ISOFORM B"/>
    <property type="match status" value="1"/>
</dbReference>
<dbReference type="PANTHER" id="PTHR10380">
    <property type="entry name" value="CUTICLE PROTEIN"/>
    <property type="match status" value="1"/>
</dbReference>
<reference evidence="5" key="1">
    <citation type="submission" date="2020-07" db="EMBL/GenBank/DDBJ databases">
        <title>Multicomponent nature underlies the extraordinary mechanical properties of spider dragline silk.</title>
        <authorList>
            <person name="Kono N."/>
            <person name="Nakamura H."/>
            <person name="Mori M."/>
            <person name="Yoshida Y."/>
            <person name="Ohtoshi R."/>
            <person name="Malay A.D."/>
            <person name="Moran D.A.P."/>
            <person name="Tomita M."/>
            <person name="Numata K."/>
            <person name="Arakawa K."/>
        </authorList>
    </citation>
    <scope>NUCLEOTIDE SEQUENCE</scope>
</reference>
<evidence type="ECO:0000256" key="1">
    <source>
        <dbReference type="ARBA" id="ARBA00002980"/>
    </source>
</evidence>
<feature type="signal peptide" evidence="4">
    <location>
        <begin position="1"/>
        <end position="20"/>
    </location>
</feature>
<dbReference type="InterPro" id="IPR000618">
    <property type="entry name" value="Insect_cuticle"/>
</dbReference>
<name>A0A8X6FKD4_TRICU</name>
<sequence>MDRKFFAGFLLLFTVAVVTTAPAIDKSPGKQDRTIEIFRPFNFGFEFGDGQGMVQHRRESSNNNGEVKGSYGYTDPNGLYRQVEYTAGEDGYKAVIKSNEPGLTNQSAADANFLVEPPPPGVILRQIGPVLSKETVVTEM</sequence>
<dbReference type="PROSITE" id="PS51155">
    <property type="entry name" value="CHIT_BIND_RR_2"/>
    <property type="match status" value="1"/>
</dbReference>
<gene>
    <name evidence="5" type="primary">AVEN_27941_1</name>
    <name evidence="5" type="ORF">TNCT_186641</name>
</gene>
<dbReference type="Pfam" id="PF00379">
    <property type="entry name" value="Chitin_bind_4"/>
    <property type="match status" value="1"/>
</dbReference>
<dbReference type="GO" id="GO:0062129">
    <property type="term" value="C:chitin-based extracellular matrix"/>
    <property type="evidence" value="ECO:0007669"/>
    <property type="project" value="TreeGrafter"/>
</dbReference>
<dbReference type="PROSITE" id="PS00233">
    <property type="entry name" value="CHIT_BIND_RR_1"/>
    <property type="match status" value="1"/>
</dbReference>
<comment type="caution">
    <text evidence="5">The sequence shown here is derived from an EMBL/GenBank/DDBJ whole genome shotgun (WGS) entry which is preliminary data.</text>
</comment>
<dbReference type="PRINTS" id="PR00947">
    <property type="entry name" value="CUTICLE"/>
</dbReference>
<organism evidence="5 6">
    <name type="scientific">Trichonephila clavata</name>
    <name type="common">Joro spider</name>
    <name type="synonym">Nephila clavata</name>
    <dbReference type="NCBI Taxonomy" id="2740835"/>
    <lineage>
        <taxon>Eukaryota</taxon>
        <taxon>Metazoa</taxon>
        <taxon>Ecdysozoa</taxon>
        <taxon>Arthropoda</taxon>
        <taxon>Chelicerata</taxon>
        <taxon>Arachnida</taxon>
        <taxon>Araneae</taxon>
        <taxon>Araneomorphae</taxon>
        <taxon>Entelegynae</taxon>
        <taxon>Araneoidea</taxon>
        <taxon>Nephilidae</taxon>
        <taxon>Trichonephila</taxon>
    </lineage>
</organism>
<dbReference type="OrthoDB" id="6436078at2759"/>
<protein>
    <submittedName>
        <fullName evidence="5">Uncharacterized protein</fullName>
    </submittedName>
</protein>
<comment type="function">
    <text evidence="1">Component of the rigid cuticle of the spider.</text>
</comment>
<accession>A0A8X6FKD4</accession>
<evidence type="ECO:0000256" key="2">
    <source>
        <dbReference type="ARBA" id="ARBA00022460"/>
    </source>
</evidence>
<evidence type="ECO:0000256" key="3">
    <source>
        <dbReference type="PROSITE-ProRule" id="PRU00497"/>
    </source>
</evidence>
<keyword evidence="2 3" id="KW-0193">Cuticle</keyword>
<proteinExistence type="predicted"/>
<feature type="chain" id="PRO_5036479226" evidence="4">
    <location>
        <begin position="21"/>
        <end position="140"/>
    </location>
</feature>
<evidence type="ECO:0000313" key="6">
    <source>
        <dbReference type="Proteomes" id="UP000887116"/>
    </source>
</evidence>
<dbReference type="AlphaFoldDB" id="A0A8X6FKD4"/>
<keyword evidence="4" id="KW-0732">Signal</keyword>
<dbReference type="InterPro" id="IPR050468">
    <property type="entry name" value="Cuticle_Struct_Prot"/>
</dbReference>
<dbReference type="InterPro" id="IPR031311">
    <property type="entry name" value="CHIT_BIND_RR_consensus"/>
</dbReference>
<dbReference type="Proteomes" id="UP000887116">
    <property type="component" value="Unassembled WGS sequence"/>
</dbReference>
<dbReference type="EMBL" id="BMAO01032305">
    <property type="protein sequence ID" value="GFQ81239.1"/>
    <property type="molecule type" value="Genomic_DNA"/>
</dbReference>
<keyword evidence="6" id="KW-1185">Reference proteome</keyword>
<dbReference type="GO" id="GO:0008010">
    <property type="term" value="F:structural constituent of chitin-based larval cuticle"/>
    <property type="evidence" value="ECO:0007669"/>
    <property type="project" value="TreeGrafter"/>
</dbReference>
<evidence type="ECO:0000256" key="4">
    <source>
        <dbReference type="SAM" id="SignalP"/>
    </source>
</evidence>
<evidence type="ECO:0000313" key="5">
    <source>
        <dbReference type="EMBL" id="GFQ81239.1"/>
    </source>
</evidence>